<evidence type="ECO:0008006" key="2">
    <source>
        <dbReference type="Google" id="ProtNLM"/>
    </source>
</evidence>
<gene>
    <name evidence="1" type="ORF">METZ01_LOCUS339506</name>
</gene>
<organism evidence="1">
    <name type="scientific">marine metagenome</name>
    <dbReference type="NCBI Taxonomy" id="408172"/>
    <lineage>
        <taxon>unclassified sequences</taxon>
        <taxon>metagenomes</taxon>
        <taxon>ecological metagenomes</taxon>
    </lineage>
</organism>
<evidence type="ECO:0000313" key="1">
    <source>
        <dbReference type="EMBL" id="SVC86652.1"/>
    </source>
</evidence>
<feature type="non-terminal residue" evidence="1">
    <location>
        <position position="88"/>
    </location>
</feature>
<protein>
    <recommendedName>
        <fullName evidence="2">Helix-turn-helix domain-containing protein</fullName>
    </recommendedName>
</protein>
<dbReference type="AlphaFoldDB" id="A0A382QPG3"/>
<accession>A0A382QPG3</accession>
<sequence length="88" mass="9883">MSKPLNNKVEFGQVPMLIRIGEAERLFGISRSRLMKLVKAGKVRTIRLGERGQHRFPVFELASALGMGEMVPRLAIPIGRELLRNIDA</sequence>
<name>A0A382QPG3_9ZZZZ</name>
<proteinExistence type="predicted"/>
<reference evidence="1" key="1">
    <citation type="submission" date="2018-05" db="EMBL/GenBank/DDBJ databases">
        <authorList>
            <person name="Lanie J.A."/>
            <person name="Ng W.-L."/>
            <person name="Kazmierczak K.M."/>
            <person name="Andrzejewski T.M."/>
            <person name="Davidsen T.M."/>
            <person name="Wayne K.J."/>
            <person name="Tettelin H."/>
            <person name="Glass J.I."/>
            <person name="Rusch D."/>
            <person name="Podicherti R."/>
            <person name="Tsui H.-C.T."/>
            <person name="Winkler M.E."/>
        </authorList>
    </citation>
    <scope>NUCLEOTIDE SEQUENCE</scope>
</reference>
<dbReference type="EMBL" id="UINC01115546">
    <property type="protein sequence ID" value="SVC86652.1"/>
    <property type="molecule type" value="Genomic_DNA"/>
</dbReference>